<keyword evidence="4" id="KW-0677">Repeat</keyword>
<sequence length="260" mass="29398">MASSFVLKRFVVVSILAVMAMQLPLINSVLSLNQTNAYLHHVCLNGEGTFKSGSIYEREVKGLIDHLSTYLDYGFANGAAGDGTDDIYAKFQCRADISTSNCRACLFTAFSRIRKQCPNNKGRIIWYDNCLLDISSIYTYGKIDYQHNFYLYNAKDVKSGTKSFNKNTRDLLSKLKENATSKKELPYRRDYLYAAGEESLGTMKLHAMVQCTKDLSAKNCSVCLDWIMAKLPKCCNDKQGGRVLTPSCNFRYELYPFVKT</sequence>
<dbReference type="PANTHER" id="PTHR32411:SF54">
    <property type="entry name" value="CYSTEINE-RICH REPEAT SECRETORY PROTEIN 29-RELATED"/>
    <property type="match status" value="1"/>
</dbReference>
<proteinExistence type="inferred from homology"/>
<dbReference type="AlphaFoldDB" id="A0A8S1ZWI4"/>
<feature type="domain" description="Gnk2-homologous" evidence="6">
    <location>
        <begin position="38"/>
        <end position="139"/>
    </location>
</feature>
<dbReference type="CDD" id="cd23509">
    <property type="entry name" value="Gnk2-like"/>
    <property type="match status" value="2"/>
</dbReference>
<dbReference type="InterPro" id="IPR050581">
    <property type="entry name" value="CRR_secretory_protein"/>
</dbReference>
<comment type="similarity">
    <text evidence="5">Belongs to the cysteine-rich repeat secretory protein family.</text>
</comment>
<evidence type="ECO:0000256" key="2">
    <source>
        <dbReference type="ARBA" id="ARBA00022525"/>
    </source>
</evidence>
<evidence type="ECO:0000256" key="4">
    <source>
        <dbReference type="ARBA" id="ARBA00022737"/>
    </source>
</evidence>
<reference evidence="7" key="1">
    <citation type="submission" date="2021-01" db="EMBL/GenBank/DDBJ databases">
        <authorList>
            <person name="Bezrukov I."/>
        </authorList>
    </citation>
    <scope>NUCLEOTIDE SEQUENCE</scope>
</reference>
<dbReference type="GO" id="GO:0005576">
    <property type="term" value="C:extracellular region"/>
    <property type="evidence" value="ECO:0007669"/>
    <property type="project" value="UniProtKB-SubCell"/>
</dbReference>
<organism evidence="7 8">
    <name type="scientific">Arabidopsis arenosa</name>
    <name type="common">Sand rock-cress</name>
    <name type="synonym">Cardaminopsis arenosa</name>
    <dbReference type="NCBI Taxonomy" id="38785"/>
    <lineage>
        <taxon>Eukaryota</taxon>
        <taxon>Viridiplantae</taxon>
        <taxon>Streptophyta</taxon>
        <taxon>Embryophyta</taxon>
        <taxon>Tracheophyta</taxon>
        <taxon>Spermatophyta</taxon>
        <taxon>Magnoliopsida</taxon>
        <taxon>eudicotyledons</taxon>
        <taxon>Gunneridae</taxon>
        <taxon>Pentapetalae</taxon>
        <taxon>rosids</taxon>
        <taxon>malvids</taxon>
        <taxon>Brassicales</taxon>
        <taxon>Brassicaceae</taxon>
        <taxon>Camelineae</taxon>
        <taxon>Arabidopsis</taxon>
    </lineage>
</organism>
<protein>
    <recommendedName>
        <fullName evidence="6">Gnk2-homologous domain-containing protein</fullName>
    </recommendedName>
</protein>
<gene>
    <name evidence="7" type="ORF">AARE701A_LOCUS7836</name>
</gene>
<comment type="subcellular location">
    <subcellularLocation>
        <location evidence="1">Secreted</location>
    </subcellularLocation>
</comment>
<evidence type="ECO:0000259" key="6">
    <source>
        <dbReference type="PROSITE" id="PS51473"/>
    </source>
</evidence>
<dbReference type="PANTHER" id="PTHR32411">
    <property type="entry name" value="CYSTEINE-RICH REPEAT SECRETORY PROTEIN 38-RELATED"/>
    <property type="match status" value="1"/>
</dbReference>
<evidence type="ECO:0000313" key="8">
    <source>
        <dbReference type="Proteomes" id="UP000682877"/>
    </source>
</evidence>
<accession>A0A8S1ZWI4</accession>
<keyword evidence="8" id="KW-1185">Reference proteome</keyword>
<dbReference type="InterPro" id="IPR002902">
    <property type="entry name" value="GNK2"/>
</dbReference>
<name>A0A8S1ZWI4_ARAAE</name>
<keyword evidence="3" id="KW-0732">Signal</keyword>
<dbReference type="InterPro" id="IPR038408">
    <property type="entry name" value="GNK2_sf"/>
</dbReference>
<evidence type="ECO:0000256" key="1">
    <source>
        <dbReference type="ARBA" id="ARBA00004613"/>
    </source>
</evidence>
<keyword evidence="2" id="KW-0964">Secreted</keyword>
<dbReference type="EMBL" id="LR999453">
    <property type="protein sequence ID" value="CAE5968107.1"/>
    <property type="molecule type" value="Genomic_DNA"/>
</dbReference>
<dbReference type="FunFam" id="3.30.430.20:FF:000002">
    <property type="entry name" value="Cysteine-rich receptor-like protein kinase 10"/>
    <property type="match status" value="1"/>
</dbReference>
<dbReference type="Pfam" id="PF01657">
    <property type="entry name" value="Stress-antifung"/>
    <property type="match status" value="2"/>
</dbReference>
<dbReference type="Gene3D" id="3.30.430.20">
    <property type="entry name" value="Gnk2 domain, C-X8-C-X2-C motif"/>
    <property type="match status" value="2"/>
</dbReference>
<dbReference type="PROSITE" id="PS51473">
    <property type="entry name" value="GNK2"/>
    <property type="match status" value="2"/>
</dbReference>
<feature type="domain" description="Gnk2-homologous" evidence="6">
    <location>
        <begin position="145"/>
        <end position="257"/>
    </location>
</feature>
<evidence type="ECO:0000256" key="3">
    <source>
        <dbReference type="ARBA" id="ARBA00022729"/>
    </source>
</evidence>
<evidence type="ECO:0000313" key="7">
    <source>
        <dbReference type="EMBL" id="CAE5968107.1"/>
    </source>
</evidence>
<evidence type="ECO:0000256" key="5">
    <source>
        <dbReference type="ARBA" id="ARBA00038515"/>
    </source>
</evidence>
<dbReference type="Proteomes" id="UP000682877">
    <property type="component" value="Chromosome 3"/>
</dbReference>